<feature type="signal peptide" evidence="6">
    <location>
        <begin position="1"/>
        <end position="26"/>
    </location>
</feature>
<evidence type="ECO:0000256" key="1">
    <source>
        <dbReference type="ARBA" id="ARBA00004442"/>
    </source>
</evidence>
<dbReference type="KEGG" id="coy:HF329_05685"/>
<accession>A0AAE6ZFB2</accession>
<evidence type="ECO:0000256" key="2">
    <source>
        <dbReference type="ARBA" id="ARBA00006275"/>
    </source>
</evidence>
<name>A0AAE6ZFB2_9BACT</name>
<comment type="similarity">
    <text evidence="2">Belongs to the SusD family.</text>
</comment>
<dbReference type="InterPro" id="IPR012944">
    <property type="entry name" value="SusD_RagB_dom"/>
</dbReference>
<evidence type="ECO:0000256" key="5">
    <source>
        <dbReference type="ARBA" id="ARBA00023237"/>
    </source>
</evidence>
<dbReference type="InterPro" id="IPR033985">
    <property type="entry name" value="SusD-like_N"/>
</dbReference>
<keyword evidence="5" id="KW-0998">Cell outer membrane</keyword>
<evidence type="ECO:0000313" key="9">
    <source>
        <dbReference type="EMBL" id="QJB30817.1"/>
    </source>
</evidence>
<evidence type="ECO:0000313" key="10">
    <source>
        <dbReference type="Proteomes" id="UP000502421"/>
    </source>
</evidence>
<dbReference type="AlphaFoldDB" id="A0AAE6ZFB2"/>
<gene>
    <name evidence="9" type="ORF">HF329_05685</name>
</gene>
<evidence type="ECO:0000256" key="3">
    <source>
        <dbReference type="ARBA" id="ARBA00022729"/>
    </source>
</evidence>
<comment type="subcellular location">
    <subcellularLocation>
        <location evidence="1">Cell outer membrane</location>
    </subcellularLocation>
</comment>
<sequence length="466" mass="52167">MKKSIAFRYSHSLLLLIAFTSCNKFVDVGVPANKITTDVTFNNDADATAAVTGIYSQFASTTSLCSGGVTVYTGLVSDELQYVNNDPDTKEFQANAISSNNPTIQIAFWQRAYQYIYQTNACLEGIAASQLLSSAVKNQLSGECKVVRSFLYFNLVQLFGDVPLVTTTDYRASSGIPRTAAHLVYSQVIEDLNSAKQLLKEDYPSANAVRPNLFTAKALLARVYLCLNNWAAAELESGAVIDAKKYSLVTDLNKVFLMNSTEAIWQIMSYGNINTLEGNSFVTFSSRTIPPYQLTEQLWQAFEPGDPRQVSWTSTRTLNGKNYTFPFKYKIPARPNNTISEYYTMFRLAEQYLIRSEARIMQGKIADGIADLNIVRARARGTDVAVLPDRPASVSQHQAIAYLQQERRIELFTEWGNRWYDLKRAKLATITLKPLKIGWQDTDTLFPIPSGEIILNPHLTQNNGYN</sequence>
<dbReference type="Gene3D" id="1.25.40.390">
    <property type="match status" value="1"/>
</dbReference>
<keyword evidence="3 6" id="KW-0732">Signal</keyword>
<dbReference type="Pfam" id="PF14322">
    <property type="entry name" value="SusD-like_3"/>
    <property type="match status" value="1"/>
</dbReference>
<dbReference type="PROSITE" id="PS51257">
    <property type="entry name" value="PROKAR_LIPOPROTEIN"/>
    <property type="match status" value="1"/>
</dbReference>
<reference evidence="10" key="1">
    <citation type="submission" date="2020-04" db="EMBL/GenBank/DDBJ databases">
        <authorList>
            <person name="Kittiwongwattana C."/>
        </authorList>
    </citation>
    <scope>NUCLEOTIDE SEQUENCE [LARGE SCALE GENOMIC DNA]</scope>
    <source>
        <strain evidence="10">1310</strain>
    </source>
</reference>
<dbReference type="Proteomes" id="UP000502421">
    <property type="component" value="Chromosome"/>
</dbReference>
<dbReference type="CDD" id="cd08977">
    <property type="entry name" value="SusD"/>
    <property type="match status" value="1"/>
</dbReference>
<feature type="chain" id="PRO_5042281666" evidence="6">
    <location>
        <begin position="27"/>
        <end position="466"/>
    </location>
</feature>
<dbReference type="Pfam" id="PF07980">
    <property type="entry name" value="SusD_RagB"/>
    <property type="match status" value="1"/>
</dbReference>
<dbReference type="SUPFAM" id="SSF48452">
    <property type="entry name" value="TPR-like"/>
    <property type="match status" value="1"/>
</dbReference>
<feature type="domain" description="RagB/SusD" evidence="7">
    <location>
        <begin position="314"/>
        <end position="465"/>
    </location>
</feature>
<dbReference type="InterPro" id="IPR011990">
    <property type="entry name" value="TPR-like_helical_dom_sf"/>
</dbReference>
<dbReference type="EMBL" id="CP051205">
    <property type="protein sequence ID" value="QJB30817.1"/>
    <property type="molecule type" value="Genomic_DNA"/>
</dbReference>
<dbReference type="GO" id="GO:0009279">
    <property type="term" value="C:cell outer membrane"/>
    <property type="evidence" value="ECO:0007669"/>
    <property type="project" value="UniProtKB-SubCell"/>
</dbReference>
<evidence type="ECO:0000259" key="8">
    <source>
        <dbReference type="Pfam" id="PF14322"/>
    </source>
</evidence>
<dbReference type="RefSeq" id="WP_168803095.1">
    <property type="nucleotide sequence ID" value="NZ_CP051205.1"/>
</dbReference>
<evidence type="ECO:0000256" key="4">
    <source>
        <dbReference type="ARBA" id="ARBA00023136"/>
    </source>
</evidence>
<proteinExistence type="inferred from homology"/>
<keyword evidence="4" id="KW-0472">Membrane</keyword>
<protein>
    <submittedName>
        <fullName evidence="9">RagB/SusD family nutrient uptake outer membrane protein</fullName>
    </submittedName>
</protein>
<feature type="domain" description="SusD-like N-terminal" evidence="8">
    <location>
        <begin position="95"/>
        <end position="225"/>
    </location>
</feature>
<evidence type="ECO:0000259" key="7">
    <source>
        <dbReference type="Pfam" id="PF07980"/>
    </source>
</evidence>
<evidence type="ECO:0000256" key="6">
    <source>
        <dbReference type="SAM" id="SignalP"/>
    </source>
</evidence>
<organism evidence="9 10">
    <name type="scientific">Chitinophaga oryzae</name>
    <dbReference type="NCBI Taxonomy" id="2725414"/>
    <lineage>
        <taxon>Bacteria</taxon>
        <taxon>Pseudomonadati</taxon>
        <taxon>Bacteroidota</taxon>
        <taxon>Chitinophagia</taxon>
        <taxon>Chitinophagales</taxon>
        <taxon>Chitinophagaceae</taxon>
        <taxon>Chitinophaga</taxon>
    </lineage>
</organism>